<comment type="pathway">
    <text evidence="1 11">Metabolic intermediate biosynthesis; chorismate biosynthesis; chorismate from D-erythrose 4-phosphate and phosphoenolpyruvate: step 7/7.</text>
</comment>
<keyword evidence="9 11" id="KW-0057">Aromatic amino acid biosynthesis</keyword>
<dbReference type="PROSITE" id="PS00789">
    <property type="entry name" value="CHORISMATE_SYNTHASE_3"/>
    <property type="match status" value="1"/>
</dbReference>
<dbReference type="CDD" id="cd07304">
    <property type="entry name" value="Chorismate_synthase"/>
    <property type="match status" value="1"/>
</dbReference>
<organism evidence="12 13">
    <name type="scientific">Collinsella intestinalis</name>
    <dbReference type="NCBI Taxonomy" id="147207"/>
    <lineage>
        <taxon>Bacteria</taxon>
        <taxon>Bacillati</taxon>
        <taxon>Actinomycetota</taxon>
        <taxon>Coriobacteriia</taxon>
        <taxon>Coriobacteriales</taxon>
        <taxon>Coriobacteriaceae</taxon>
        <taxon>Collinsella</taxon>
    </lineage>
</organism>
<reference evidence="12 13" key="1">
    <citation type="submission" date="2018-08" db="EMBL/GenBank/DDBJ databases">
        <title>A genome reference for cultivated species of the human gut microbiota.</title>
        <authorList>
            <person name="Zou Y."/>
            <person name="Xue W."/>
            <person name="Luo G."/>
        </authorList>
    </citation>
    <scope>NUCLEOTIDE SEQUENCE [LARGE SCALE GENOMIC DNA]</scope>
    <source>
        <strain evidence="12 13">AM30-5LB</strain>
    </source>
</reference>
<evidence type="ECO:0000256" key="11">
    <source>
        <dbReference type="HAMAP-Rule" id="MF_00300"/>
    </source>
</evidence>
<dbReference type="NCBIfam" id="NF003793">
    <property type="entry name" value="PRK05382.1"/>
    <property type="match status" value="1"/>
</dbReference>
<dbReference type="InterPro" id="IPR020541">
    <property type="entry name" value="Chorismate_synthase_CS"/>
</dbReference>
<keyword evidence="6 11" id="KW-0288">FMN</keyword>
<keyword evidence="5 11" id="KW-0285">Flavoprotein</keyword>
<evidence type="ECO:0000256" key="9">
    <source>
        <dbReference type="ARBA" id="ARBA00023141"/>
    </source>
</evidence>
<comment type="catalytic activity">
    <reaction evidence="11">
        <text>5-O-(1-carboxyvinyl)-3-phosphoshikimate = chorismate + phosphate</text>
        <dbReference type="Rhea" id="RHEA:21020"/>
        <dbReference type="ChEBI" id="CHEBI:29748"/>
        <dbReference type="ChEBI" id="CHEBI:43474"/>
        <dbReference type="ChEBI" id="CHEBI:57701"/>
        <dbReference type="EC" id="4.2.3.5"/>
    </reaction>
</comment>
<dbReference type="InterPro" id="IPR035904">
    <property type="entry name" value="Chorismate_synth_AroC_sf"/>
</dbReference>
<dbReference type="Gene3D" id="3.60.150.10">
    <property type="entry name" value="Chorismate synthase AroC"/>
    <property type="match status" value="1"/>
</dbReference>
<evidence type="ECO:0000256" key="1">
    <source>
        <dbReference type="ARBA" id="ARBA00005044"/>
    </source>
</evidence>
<dbReference type="GO" id="GO:0005829">
    <property type="term" value="C:cytosol"/>
    <property type="evidence" value="ECO:0007669"/>
    <property type="project" value="TreeGrafter"/>
</dbReference>
<dbReference type="PANTHER" id="PTHR21085:SF0">
    <property type="entry name" value="CHORISMATE SYNTHASE"/>
    <property type="match status" value="1"/>
</dbReference>
<dbReference type="GO" id="GO:0009423">
    <property type="term" value="P:chorismate biosynthetic process"/>
    <property type="evidence" value="ECO:0007669"/>
    <property type="project" value="UniProtKB-UniRule"/>
</dbReference>
<sequence>MASMCGDSLRVSIFGQSHSPAIGCSIDGLPAGIPIDLDRLQAFLDRRAPGSSDTSTTRREADAVEFIAGITEGHTNGAPIAAIIRNRDMRSSDYSELRRVPRPGHADWTAAIKYGEHRDVAGGGHSSGRLTAPLCIAGGIALQALEARGIKIAAHIAQLGTEPITDEALNPMELDEAQLDAIAANPLPCIDASAARRMHEAILQAKSELDSLGAVIECVAYNVPAGLGDPMFDGMENHIARIAFGIPGVKGVEFGEGFGAALMRGSEHNDPFSMQDGQPHMAANHAGGILGGITCGTPLIWRMAVKPTPSIGKPQCSVDLDAHRETELTVRGRHDPCIAPRAVPVAEAACACAILDAMLTSAGTQRIL</sequence>
<dbReference type="RefSeq" id="WP_118271211.1">
    <property type="nucleotide sequence ID" value="NZ_QSJI01000001.1"/>
</dbReference>
<name>A0A414FZQ2_9ACTN</name>
<dbReference type="Pfam" id="PF01264">
    <property type="entry name" value="Chorismate_synt"/>
    <property type="match status" value="1"/>
</dbReference>
<feature type="binding site" evidence="11">
    <location>
        <position position="333"/>
    </location>
    <ligand>
        <name>FMN</name>
        <dbReference type="ChEBI" id="CHEBI:58210"/>
    </ligand>
</feature>
<comment type="subunit">
    <text evidence="11">Homotetramer.</text>
</comment>
<dbReference type="GO" id="GO:0010181">
    <property type="term" value="F:FMN binding"/>
    <property type="evidence" value="ECO:0007669"/>
    <property type="project" value="TreeGrafter"/>
</dbReference>
<dbReference type="PANTHER" id="PTHR21085">
    <property type="entry name" value="CHORISMATE SYNTHASE"/>
    <property type="match status" value="1"/>
</dbReference>
<dbReference type="PIRSF" id="PIRSF001456">
    <property type="entry name" value="Chorismate_synth"/>
    <property type="match status" value="1"/>
</dbReference>
<dbReference type="SUPFAM" id="SSF103263">
    <property type="entry name" value="Chorismate synthase, AroC"/>
    <property type="match status" value="1"/>
</dbReference>
<keyword evidence="4 11" id="KW-0028">Amino-acid biosynthesis</keyword>
<evidence type="ECO:0000313" key="12">
    <source>
        <dbReference type="EMBL" id="RHD57406.1"/>
    </source>
</evidence>
<gene>
    <name evidence="11" type="primary">aroC</name>
    <name evidence="12" type="ORF">DW787_00750</name>
</gene>
<evidence type="ECO:0000256" key="5">
    <source>
        <dbReference type="ARBA" id="ARBA00022630"/>
    </source>
</evidence>
<comment type="caution">
    <text evidence="11">Lacks conserved residue(s) required for the propagation of feature annotation.</text>
</comment>
<comment type="function">
    <text evidence="11">Catalyzes the anti-1,4-elimination of the C-3 phosphate and the C-6 proR hydrogen from 5-enolpyruvylshikimate-3-phosphate (EPSP) to yield chorismate, which is the branch point compound that serves as the starting substrate for the three terminal pathways of aromatic amino acid biosynthesis. This reaction introduces a second double bond into the aromatic ring system.</text>
</comment>
<feature type="binding site" evidence="11">
    <location>
        <position position="291"/>
    </location>
    <ligand>
        <name>FMN</name>
        <dbReference type="ChEBI" id="CHEBI:58210"/>
    </ligand>
</feature>
<feature type="binding site" evidence="11">
    <location>
        <position position="47"/>
    </location>
    <ligand>
        <name>NADP(+)</name>
        <dbReference type="ChEBI" id="CHEBI:58349"/>
    </ligand>
</feature>
<accession>A0A414FZQ2</accession>
<keyword evidence="7 11" id="KW-0274">FAD</keyword>
<evidence type="ECO:0000256" key="2">
    <source>
        <dbReference type="ARBA" id="ARBA00008014"/>
    </source>
</evidence>
<feature type="binding site" evidence="11">
    <location>
        <begin position="125"/>
        <end position="127"/>
    </location>
    <ligand>
        <name>FMN</name>
        <dbReference type="ChEBI" id="CHEBI:58210"/>
    </ligand>
</feature>
<evidence type="ECO:0000256" key="10">
    <source>
        <dbReference type="ARBA" id="ARBA00023239"/>
    </source>
</evidence>
<keyword evidence="10 11" id="KW-0456">Lyase</keyword>
<dbReference type="AlphaFoldDB" id="A0A414FZQ2"/>
<dbReference type="InterPro" id="IPR000453">
    <property type="entry name" value="Chorismate_synth"/>
</dbReference>
<feature type="binding site" evidence="11">
    <location>
        <begin position="306"/>
        <end position="310"/>
    </location>
    <ligand>
        <name>FMN</name>
        <dbReference type="ChEBI" id="CHEBI:58210"/>
    </ligand>
</feature>
<comment type="caution">
    <text evidence="12">The sequence shown here is derived from an EMBL/GenBank/DDBJ whole genome shotgun (WGS) entry which is preliminary data.</text>
</comment>
<proteinExistence type="inferred from homology"/>
<dbReference type="NCBIfam" id="TIGR00033">
    <property type="entry name" value="aroC"/>
    <property type="match status" value="1"/>
</dbReference>
<evidence type="ECO:0000256" key="3">
    <source>
        <dbReference type="ARBA" id="ARBA00013036"/>
    </source>
</evidence>
<evidence type="ECO:0000313" key="13">
    <source>
        <dbReference type="Proteomes" id="UP000286050"/>
    </source>
</evidence>
<dbReference type="HAMAP" id="MF_00300">
    <property type="entry name" value="Chorismate_synth"/>
    <property type="match status" value="1"/>
</dbReference>
<comment type="cofactor">
    <cofactor evidence="11">
        <name>FMNH2</name>
        <dbReference type="ChEBI" id="CHEBI:57618"/>
    </cofactor>
    <text evidence="11">Reduced FMN (FMNH(2)).</text>
</comment>
<dbReference type="GO" id="GO:0009073">
    <property type="term" value="P:aromatic amino acid family biosynthetic process"/>
    <property type="evidence" value="ECO:0007669"/>
    <property type="project" value="UniProtKB-KW"/>
</dbReference>
<dbReference type="UniPathway" id="UPA00053">
    <property type="reaction ID" value="UER00090"/>
</dbReference>
<evidence type="ECO:0000256" key="6">
    <source>
        <dbReference type="ARBA" id="ARBA00022643"/>
    </source>
</evidence>
<evidence type="ECO:0000256" key="7">
    <source>
        <dbReference type="ARBA" id="ARBA00022827"/>
    </source>
</evidence>
<evidence type="ECO:0000256" key="4">
    <source>
        <dbReference type="ARBA" id="ARBA00022605"/>
    </source>
</evidence>
<dbReference type="GO" id="GO:0004107">
    <property type="term" value="F:chorismate synthase activity"/>
    <property type="evidence" value="ECO:0007669"/>
    <property type="project" value="UniProtKB-UniRule"/>
</dbReference>
<keyword evidence="8 11" id="KW-0521">NADP</keyword>
<evidence type="ECO:0000256" key="8">
    <source>
        <dbReference type="ARBA" id="ARBA00022857"/>
    </source>
</evidence>
<protein>
    <recommendedName>
        <fullName evidence="3 11">Chorismate synthase</fullName>
        <shortName evidence="11">CS</shortName>
        <ecNumber evidence="3 11">4.2.3.5</ecNumber>
    </recommendedName>
    <alternativeName>
        <fullName evidence="11">5-enolpyruvylshikimate-3-phosphate phospholyase</fullName>
    </alternativeName>
</protein>
<dbReference type="EMBL" id="QSJI01000001">
    <property type="protein sequence ID" value="RHD57406.1"/>
    <property type="molecule type" value="Genomic_DNA"/>
</dbReference>
<comment type="similarity">
    <text evidence="2 11">Belongs to the chorismate synthase family.</text>
</comment>
<dbReference type="EC" id="4.2.3.5" evidence="3 11"/>
<dbReference type="GO" id="GO:0008652">
    <property type="term" value="P:amino acid biosynthetic process"/>
    <property type="evidence" value="ECO:0007669"/>
    <property type="project" value="UniProtKB-KW"/>
</dbReference>
<dbReference type="Proteomes" id="UP000286050">
    <property type="component" value="Unassembled WGS sequence"/>
</dbReference>